<gene>
    <name evidence="1" type="ORF">N321_04784</name>
</gene>
<dbReference type="Proteomes" id="UP000053620">
    <property type="component" value="Unassembled WGS sequence"/>
</dbReference>
<organism evidence="1 2">
    <name type="scientific">Antrostomus carolinensis</name>
    <name type="common">Chuck-will's-widow</name>
    <name type="synonym">Caprimulgus carolinensis</name>
    <dbReference type="NCBI Taxonomy" id="279965"/>
    <lineage>
        <taxon>Eukaryota</taxon>
        <taxon>Metazoa</taxon>
        <taxon>Chordata</taxon>
        <taxon>Craniata</taxon>
        <taxon>Vertebrata</taxon>
        <taxon>Euteleostomi</taxon>
        <taxon>Archelosauria</taxon>
        <taxon>Archosauria</taxon>
        <taxon>Dinosauria</taxon>
        <taxon>Saurischia</taxon>
        <taxon>Theropoda</taxon>
        <taxon>Coelurosauria</taxon>
        <taxon>Aves</taxon>
        <taxon>Neognathae</taxon>
        <taxon>Neoaves</taxon>
        <taxon>Strisores</taxon>
        <taxon>Caprimulgiformes</taxon>
        <taxon>Caprimulgidae</taxon>
        <taxon>Antrostomus</taxon>
    </lineage>
</organism>
<dbReference type="EMBL" id="KL343347">
    <property type="protein sequence ID" value="KFZ54297.1"/>
    <property type="molecule type" value="Genomic_DNA"/>
</dbReference>
<dbReference type="AlphaFoldDB" id="A0A094K9F0"/>
<feature type="non-terminal residue" evidence="1">
    <location>
        <position position="1"/>
    </location>
</feature>
<feature type="non-terminal residue" evidence="1">
    <location>
        <position position="119"/>
    </location>
</feature>
<evidence type="ECO:0000313" key="1">
    <source>
        <dbReference type="EMBL" id="KFZ54297.1"/>
    </source>
</evidence>
<keyword evidence="2" id="KW-1185">Reference proteome</keyword>
<proteinExistence type="predicted"/>
<accession>A0A094K9F0</accession>
<evidence type="ECO:0000313" key="2">
    <source>
        <dbReference type="Proteomes" id="UP000053620"/>
    </source>
</evidence>
<reference evidence="1 2" key="1">
    <citation type="submission" date="2014-04" db="EMBL/GenBank/DDBJ databases">
        <title>Genome evolution of avian class.</title>
        <authorList>
            <person name="Zhang G."/>
            <person name="Li C."/>
        </authorList>
    </citation>
    <scope>NUCLEOTIDE SEQUENCE [LARGE SCALE GENOMIC DNA]</scope>
    <source>
        <strain evidence="1">BGI_N321</strain>
    </source>
</reference>
<sequence>EPLLEELEGLSLTGSLGSSMSRNSLSLSTSDTELLVADDVVDTPGSSPAQQSVVSEEGTAMHEAFGDKALETDGTLQGLGADGEDVTCSASPELMFSVDFDAEWEENQLLKGKRMAQRG</sequence>
<name>A0A094K9F0_ANTCR</name>
<protein>
    <submittedName>
        <fullName evidence="1">Uncharacterized protein</fullName>
    </submittedName>
</protein>